<dbReference type="GO" id="GO:0005524">
    <property type="term" value="F:ATP binding"/>
    <property type="evidence" value="ECO:0007669"/>
    <property type="project" value="UniProtKB-KW"/>
</dbReference>
<evidence type="ECO:0000256" key="3">
    <source>
        <dbReference type="ARBA" id="ARBA00022840"/>
    </source>
</evidence>
<dbReference type="NCBIfam" id="NF040713">
    <property type="entry name" value="ZapE"/>
    <property type="match status" value="1"/>
</dbReference>
<keyword evidence="2" id="KW-0547">Nucleotide-binding</keyword>
<dbReference type="EMBL" id="SEKV01000952">
    <property type="protein sequence ID" value="TFY52580.1"/>
    <property type="molecule type" value="Genomic_DNA"/>
</dbReference>
<dbReference type="STRING" id="34475.A0A4Y9XR37"/>
<accession>A0A4Y9XR37</accession>
<dbReference type="SUPFAM" id="SSF52540">
    <property type="entry name" value="P-loop containing nucleoside triphosphate hydrolases"/>
    <property type="match status" value="1"/>
</dbReference>
<sequence length="658" mass="73720">MRPILSLRPYIASTRHRLTALPHRRLAVRSIVNRSIAHRRRLNSSLAADRTTERQGLSDREAAILHAKYAPQSQSEQATSSPLARYHKLVDSGVLRYDEHQERIIGKLQKLHDEVANYHPPPVPHEPPRPSLFSRFLGRSAQVEHGSASTENKPKGLYLYGDVGTGKTMLMDLFYETIPPHIKRKRRVHFHAFMIDVHKRVHATKAKLGYQGGDVIGPVARELANEAYILCFDEFQVTDIADAMILRQLFERLLSYGVICVITSNRHPDELYKNGIQRSSFVPCIELLNTQFDVTDLDSGTDYRRIPRTLSHVYYDPLTPENRAEVEKIFKAITSDPSDPVQHNRKLTTWGRTITVPESSSTVAKFQFDELCGMPLSAADYLEIVKHFKTIFIFDVPKMGMNQKDKARRFITFIDACYESKAKLFITSEAPIAQIFSEDGDNASDAVSDQMRQMMDDLNGALAVPDGRAVVPVINDLLALPFVLKIATKDHHPPNHISFASNHGRDAQPYTSFATVTNPANARETYQTRLWPDHCVAGTPGNALVRELAADRLDGVILKGMDPRVEMYSAFRSPLRDPPLVSAVSSLAALLRDRQVTEVALDCAEDGWKTYVVEEATRSVGGQEGWEKAVEELKAKGVGIVHADGEEVGRVRELSSSA</sequence>
<dbReference type="InterPro" id="IPR005654">
    <property type="entry name" value="ATPase_AFG1-like"/>
</dbReference>
<dbReference type="Gene3D" id="3.40.50.850">
    <property type="entry name" value="Isochorismatase-like"/>
    <property type="match status" value="1"/>
</dbReference>
<evidence type="ECO:0000313" key="4">
    <source>
        <dbReference type="EMBL" id="TFY52580.1"/>
    </source>
</evidence>
<dbReference type="GO" id="GO:0005739">
    <property type="term" value="C:mitochondrion"/>
    <property type="evidence" value="ECO:0007669"/>
    <property type="project" value="TreeGrafter"/>
</dbReference>
<name>A0A4Y9XR37_9APHY</name>
<dbReference type="InterPro" id="IPR036380">
    <property type="entry name" value="Isochorismatase-like_sf"/>
</dbReference>
<keyword evidence="3" id="KW-0067">ATP-binding</keyword>
<dbReference type="PANTHER" id="PTHR12169">
    <property type="entry name" value="ATPASE N2B"/>
    <property type="match status" value="1"/>
</dbReference>
<dbReference type="GO" id="GO:0016887">
    <property type="term" value="F:ATP hydrolysis activity"/>
    <property type="evidence" value="ECO:0007669"/>
    <property type="project" value="InterPro"/>
</dbReference>
<protein>
    <submittedName>
        <fullName evidence="4">Uncharacterized protein</fullName>
    </submittedName>
</protein>
<organism evidence="4 5">
    <name type="scientific">Rhodofomes roseus</name>
    <dbReference type="NCBI Taxonomy" id="34475"/>
    <lineage>
        <taxon>Eukaryota</taxon>
        <taxon>Fungi</taxon>
        <taxon>Dikarya</taxon>
        <taxon>Basidiomycota</taxon>
        <taxon>Agaricomycotina</taxon>
        <taxon>Agaricomycetes</taxon>
        <taxon>Polyporales</taxon>
        <taxon>Rhodofomes</taxon>
    </lineage>
</organism>
<dbReference type="Pfam" id="PF03969">
    <property type="entry name" value="AFG1_ATPase"/>
    <property type="match status" value="1"/>
</dbReference>
<comment type="similarity">
    <text evidence="1">Belongs to the AFG1 ATPase family.</text>
</comment>
<comment type="caution">
    <text evidence="4">The sequence shown here is derived from an EMBL/GenBank/DDBJ whole genome shotgun (WGS) entry which is preliminary data.</text>
</comment>
<dbReference type="GO" id="GO:0006515">
    <property type="term" value="P:protein quality control for misfolded or incompletely synthesized proteins"/>
    <property type="evidence" value="ECO:0007669"/>
    <property type="project" value="TreeGrafter"/>
</dbReference>
<dbReference type="SUPFAM" id="SSF52499">
    <property type="entry name" value="Isochorismatase-like hydrolases"/>
    <property type="match status" value="1"/>
</dbReference>
<dbReference type="AlphaFoldDB" id="A0A4Y9XR37"/>
<gene>
    <name evidence="4" type="ORF">EVJ58_g9931</name>
</gene>
<dbReference type="PANTHER" id="PTHR12169:SF6">
    <property type="entry name" value="AFG1-LIKE ATPASE"/>
    <property type="match status" value="1"/>
</dbReference>
<dbReference type="InterPro" id="IPR027417">
    <property type="entry name" value="P-loop_NTPase"/>
</dbReference>
<evidence type="ECO:0000313" key="5">
    <source>
        <dbReference type="Proteomes" id="UP000298390"/>
    </source>
</evidence>
<dbReference type="Gene3D" id="3.40.50.300">
    <property type="entry name" value="P-loop containing nucleotide triphosphate hydrolases"/>
    <property type="match status" value="1"/>
</dbReference>
<evidence type="ECO:0000256" key="2">
    <source>
        <dbReference type="ARBA" id="ARBA00022741"/>
    </source>
</evidence>
<dbReference type="Proteomes" id="UP000298390">
    <property type="component" value="Unassembled WGS sequence"/>
</dbReference>
<evidence type="ECO:0000256" key="1">
    <source>
        <dbReference type="ARBA" id="ARBA00010322"/>
    </source>
</evidence>
<reference evidence="4 5" key="1">
    <citation type="submission" date="2019-01" db="EMBL/GenBank/DDBJ databases">
        <title>Genome sequencing of the rare red list fungi Fomitopsis rosea.</title>
        <authorList>
            <person name="Buettner E."/>
            <person name="Kellner H."/>
        </authorList>
    </citation>
    <scope>NUCLEOTIDE SEQUENCE [LARGE SCALE GENOMIC DNA]</scope>
    <source>
        <strain evidence="4 5">DSM 105464</strain>
    </source>
</reference>
<proteinExistence type="inferred from homology"/>